<dbReference type="CDD" id="cd00038">
    <property type="entry name" value="CAP_ED"/>
    <property type="match status" value="1"/>
</dbReference>
<name>A0AAE0SSP9_9BIVA</name>
<dbReference type="EMBL" id="JAEAOA010001892">
    <property type="protein sequence ID" value="KAK3596918.1"/>
    <property type="molecule type" value="Genomic_DNA"/>
</dbReference>
<organism evidence="2 3">
    <name type="scientific">Potamilus streckersoni</name>
    <dbReference type="NCBI Taxonomy" id="2493646"/>
    <lineage>
        <taxon>Eukaryota</taxon>
        <taxon>Metazoa</taxon>
        <taxon>Spiralia</taxon>
        <taxon>Lophotrochozoa</taxon>
        <taxon>Mollusca</taxon>
        <taxon>Bivalvia</taxon>
        <taxon>Autobranchia</taxon>
        <taxon>Heteroconchia</taxon>
        <taxon>Palaeoheterodonta</taxon>
        <taxon>Unionida</taxon>
        <taxon>Unionoidea</taxon>
        <taxon>Unionidae</taxon>
        <taxon>Ambleminae</taxon>
        <taxon>Lampsilini</taxon>
        <taxon>Potamilus</taxon>
    </lineage>
</organism>
<keyword evidence="3" id="KW-1185">Reference proteome</keyword>
<dbReference type="AlphaFoldDB" id="A0AAE0SSP9"/>
<dbReference type="InterPro" id="IPR018490">
    <property type="entry name" value="cNMP-bd_dom_sf"/>
</dbReference>
<dbReference type="Proteomes" id="UP001195483">
    <property type="component" value="Unassembled WGS sequence"/>
</dbReference>
<protein>
    <recommendedName>
        <fullName evidence="1">Cyclic nucleotide-binding domain-containing protein</fullName>
    </recommendedName>
</protein>
<feature type="domain" description="Cyclic nucleotide-binding" evidence="1">
    <location>
        <begin position="183"/>
        <end position="231"/>
    </location>
</feature>
<feature type="domain" description="Cyclic nucleotide-binding" evidence="1">
    <location>
        <begin position="37"/>
        <end position="180"/>
    </location>
</feature>
<evidence type="ECO:0000259" key="1">
    <source>
        <dbReference type="PROSITE" id="PS50042"/>
    </source>
</evidence>
<evidence type="ECO:0000313" key="2">
    <source>
        <dbReference type="EMBL" id="KAK3596918.1"/>
    </source>
</evidence>
<dbReference type="SUPFAM" id="SSF51206">
    <property type="entry name" value="cAMP-binding domain-like"/>
    <property type="match status" value="2"/>
</dbReference>
<reference evidence="2" key="2">
    <citation type="journal article" date="2021" name="Genome Biol. Evol.">
        <title>Developing a high-quality reference genome for a parasitic bivalve with doubly uniparental inheritance (Bivalvia: Unionida).</title>
        <authorList>
            <person name="Smith C.H."/>
        </authorList>
    </citation>
    <scope>NUCLEOTIDE SEQUENCE</scope>
    <source>
        <strain evidence="2">CHS0354</strain>
        <tissue evidence="2">Mantle</tissue>
    </source>
</reference>
<sequence length="499" mass="58190">MPSVYERVLSVIRKPPELRAEFECQELVSWFRNKSVLFRPLKTDIVADVIRHCAFERRNVDSVIIRQGETGDRLYIILKGSLSVYVQQDKENTHEILQQIERACAKDPLDRVMLGQKVWTGGEGHTVGEIALIKEECLRTASVVADTETDLVVIDRKLYNRSVQDVLEREYNLKVKFVEENPLFQNWPPKQKRQLIISLKFETLKYGVPLTRQGFPVNSLFFLLSGEMEITLDQNSHKTQYPSLWSEMENLLPDLLPKDYWLTRSPHETLRQRRQQHKPFQMCLLGTNEYVGILEVALGLSSYLETARITTESCVLVLSKENYERLFQRRFANYTLQKMKETLTFRLYLYIHRSSRVDAPFLKFLTFMLQDGKSLKSLQKQKNKSTETTTQNLHGLELYEKKENDTDTEKLENMMKILDLKGISKTRIPEVETSQRIMNEIETGLNRWIIRSRHLTADNKKNGKKTRKAFLAEEISAPPKPLDPVERPRPALTHFLLSA</sequence>
<accession>A0AAE0SSP9</accession>
<dbReference type="PROSITE" id="PS00889">
    <property type="entry name" value="CNMP_BINDING_2"/>
    <property type="match status" value="1"/>
</dbReference>
<evidence type="ECO:0000313" key="3">
    <source>
        <dbReference type="Proteomes" id="UP001195483"/>
    </source>
</evidence>
<gene>
    <name evidence="2" type="ORF">CHS0354_031697</name>
</gene>
<dbReference type="PANTHER" id="PTHR23011:SF28">
    <property type="entry name" value="CYCLIC NUCLEOTIDE-BINDING DOMAIN CONTAINING PROTEIN"/>
    <property type="match status" value="1"/>
</dbReference>
<dbReference type="InterPro" id="IPR018488">
    <property type="entry name" value="cNMP-bd_CS"/>
</dbReference>
<dbReference type="PROSITE" id="PS00888">
    <property type="entry name" value="CNMP_BINDING_1"/>
    <property type="match status" value="1"/>
</dbReference>
<reference evidence="2" key="1">
    <citation type="journal article" date="2021" name="Genome Biol. Evol.">
        <title>A High-Quality Reference Genome for a Parasitic Bivalve with Doubly Uniparental Inheritance (Bivalvia: Unionida).</title>
        <authorList>
            <person name="Smith C.H."/>
        </authorList>
    </citation>
    <scope>NUCLEOTIDE SEQUENCE</scope>
    <source>
        <strain evidence="2">CHS0354</strain>
    </source>
</reference>
<dbReference type="InterPro" id="IPR000595">
    <property type="entry name" value="cNMP-bd_dom"/>
</dbReference>
<dbReference type="Gene3D" id="2.60.120.10">
    <property type="entry name" value="Jelly Rolls"/>
    <property type="match status" value="2"/>
</dbReference>
<dbReference type="PROSITE" id="PS50042">
    <property type="entry name" value="CNMP_BINDING_3"/>
    <property type="match status" value="2"/>
</dbReference>
<dbReference type="PANTHER" id="PTHR23011">
    <property type="entry name" value="CYCLIC NUCLEOTIDE-BINDING DOMAIN CONTAINING PROTEIN"/>
    <property type="match status" value="1"/>
</dbReference>
<dbReference type="InterPro" id="IPR014710">
    <property type="entry name" value="RmlC-like_jellyroll"/>
</dbReference>
<comment type="caution">
    <text evidence="2">The sequence shown here is derived from an EMBL/GenBank/DDBJ whole genome shotgun (WGS) entry which is preliminary data.</text>
</comment>
<proteinExistence type="predicted"/>
<reference evidence="2" key="3">
    <citation type="submission" date="2023-05" db="EMBL/GenBank/DDBJ databases">
        <authorList>
            <person name="Smith C.H."/>
        </authorList>
    </citation>
    <scope>NUCLEOTIDE SEQUENCE</scope>
    <source>
        <strain evidence="2">CHS0354</strain>
        <tissue evidence="2">Mantle</tissue>
    </source>
</reference>
<dbReference type="PRINTS" id="PR00103">
    <property type="entry name" value="CAMPKINASE"/>
</dbReference>